<dbReference type="InterPro" id="IPR051156">
    <property type="entry name" value="Mito/Outer_Membr_Metalloprot"/>
</dbReference>
<reference evidence="14" key="1">
    <citation type="submission" date="2012-12" db="EMBL/GenBank/DDBJ databases">
        <authorList>
            <person name="Hellsten U."/>
            <person name="Grimwood J."/>
            <person name="Chapman J.A."/>
            <person name="Shapiro H."/>
            <person name="Aerts A."/>
            <person name="Otillar R.P."/>
            <person name="Terry A.Y."/>
            <person name="Boore J.L."/>
            <person name="Simakov O."/>
            <person name="Marletaz F."/>
            <person name="Cho S.-J."/>
            <person name="Edsinger-Gonzales E."/>
            <person name="Havlak P."/>
            <person name="Kuo D.-H."/>
            <person name="Larsson T."/>
            <person name="Lv J."/>
            <person name="Arendt D."/>
            <person name="Savage R."/>
            <person name="Osoegawa K."/>
            <person name="de Jong P."/>
            <person name="Lindberg D.R."/>
            <person name="Seaver E.C."/>
            <person name="Weisblat D.A."/>
            <person name="Putnam N.H."/>
            <person name="Grigoriev I.V."/>
            <person name="Rokhsar D.S."/>
        </authorList>
    </citation>
    <scope>NUCLEOTIDE SEQUENCE</scope>
</reference>
<evidence type="ECO:0000313" key="12">
    <source>
        <dbReference type="EMBL" id="ESN94678.1"/>
    </source>
</evidence>
<keyword evidence="5" id="KW-0862">Zinc</keyword>
<dbReference type="Pfam" id="PF01435">
    <property type="entry name" value="Peptidase_M48"/>
    <property type="match status" value="1"/>
</dbReference>
<evidence type="ECO:0000256" key="2">
    <source>
        <dbReference type="ARBA" id="ARBA00022670"/>
    </source>
</evidence>
<dbReference type="Gene3D" id="3.30.2010.10">
    <property type="entry name" value="Metalloproteases ('zincins'), catalytic domain"/>
    <property type="match status" value="1"/>
</dbReference>
<dbReference type="GO" id="GO:0046872">
    <property type="term" value="F:metal ion binding"/>
    <property type="evidence" value="ECO:0007669"/>
    <property type="project" value="UniProtKB-KW"/>
</dbReference>
<dbReference type="InterPro" id="IPR001915">
    <property type="entry name" value="Peptidase_M48"/>
</dbReference>
<keyword evidence="10" id="KW-1133">Transmembrane helix</keyword>
<comment type="cofactor">
    <cofactor evidence="1">
        <name>Zn(2+)</name>
        <dbReference type="ChEBI" id="CHEBI:29105"/>
    </cofactor>
</comment>
<organism evidence="13 14">
    <name type="scientific">Helobdella robusta</name>
    <name type="common">Californian leech</name>
    <dbReference type="NCBI Taxonomy" id="6412"/>
    <lineage>
        <taxon>Eukaryota</taxon>
        <taxon>Metazoa</taxon>
        <taxon>Spiralia</taxon>
        <taxon>Lophotrochozoa</taxon>
        <taxon>Annelida</taxon>
        <taxon>Clitellata</taxon>
        <taxon>Hirudinea</taxon>
        <taxon>Rhynchobdellida</taxon>
        <taxon>Glossiphoniidae</taxon>
        <taxon>Helobdella</taxon>
    </lineage>
</organism>
<dbReference type="PANTHER" id="PTHR22726:SF1">
    <property type="entry name" value="METALLOENDOPEPTIDASE OMA1, MITOCHONDRIAL"/>
    <property type="match status" value="1"/>
</dbReference>
<reference evidence="12 14" key="2">
    <citation type="journal article" date="2013" name="Nature">
        <title>Insights into bilaterian evolution from three spiralian genomes.</title>
        <authorList>
            <person name="Simakov O."/>
            <person name="Marletaz F."/>
            <person name="Cho S.J."/>
            <person name="Edsinger-Gonzales E."/>
            <person name="Havlak P."/>
            <person name="Hellsten U."/>
            <person name="Kuo D.H."/>
            <person name="Larsson T."/>
            <person name="Lv J."/>
            <person name="Arendt D."/>
            <person name="Savage R."/>
            <person name="Osoegawa K."/>
            <person name="de Jong P."/>
            <person name="Grimwood J."/>
            <person name="Chapman J.A."/>
            <person name="Shapiro H."/>
            <person name="Aerts A."/>
            <person name="Otillar R.P."/>
            <person name="Terry A.Y."/>
            <person name="Boore J.L."/>
            <person name="Grigoriev I.V."/>
            <person name="Lindberg D.R."/>
            <person name="Seaver E.C."/>
            <person name="Weisblat D.A."/>
            <person name="Putnam N.H."/>
            <person name="Rokhsar D.S."/>
        </authorList>
    </citation>
    <scope>NUCLEOTIDE SEQUENCE</scope>
</reference>
<dbReference type="GO" id="GO:0005743">
    <property type="term" value="C:mitochondrial inner membrane"/>
    <property type="evidence" value="ECO:0000318"/>
    <property type="project" value="GO_Central"/>
</dbReference>
<keyword evidence="10" id="KW-0812">Transmembrane</keyword>
<sequence>MFALKLMTALKPKFSNIAVAMLGREPSMFLSKPKNCFAVSNLSTTGQRPSNRIFYNYNCTTINYAVKNKTTTNNINNTNIISRSARLFHTTPRRYINPIILMLVKPLSKFVSMFSGRYFRIWWRRLTPEQKLHYKNKFFKNYKYLVIPFGVLVIGEGIFYYTHLQTTPITNRKRFIGISDDQMMKLSEFELKVQIEQLKENIVPANHPLYRKIQLIVQRLIDSNGDLDKLRTQHWTICVVNNDTSNAFVLPSGHIFVFTGLMKHISNDDELAFILGHEIAHAVLNHGAEQVSFSSLLDVLIIISMAMIWAIMPGDGLAMVTQWFYDKVLNIMLHLPYSRKLELEADEVGLRLVAKACFDVREASLIWQKWSLLEQLNGDGNANDLPALLSTHPNFEERSDKLDNLMQDAIDMRKLCNCPELKSSSSSNDLKRLKMLVDEKLSKNDRV</sequence>
<keyword evidence="14" id="KW-1185">Reference proteome</keyword>
<keyword evidence="3" id="KW-0479">Metal-binding</keyword>
<evidence type="ECO:0000256" key="7">
    <source>
        <dbReference type="ARBA" id="ARBA00038233"/>
    </source>
</evidence>
<protein>
    <recommendedName>
        <fullName evidence="8">Metalloendopeptidase OMA1, mitochondrial</fullName>
    </recommendedName>
    <alternativeName>
        <fullName evidence="9">Overlapping with the m-AAA protease 1 homolog</fullName>
    </alternativeName>
</protein>
<feature type="domain" description="Peptidase M48" evidence="11">
    <location>
        <begin position="212"/>
        <end position="404"/>
    </location>
</feature>
<dbReference type="PANTHER" id="PTHR22726">
    <property type="entry name" value="METALLOENDOPEPTIDASE OMA1"/>
    <property type="match status" value="1"/>
</dbReference>
<evidence type="ECO:0000256" key="3">
    <source>
        <dbReference type="ARBA" id="ARBA00022723"/>
    </source>
</evidence>
<evidence type="ECO:0000313" key="14">
    <source>
        <dbReference type="Proteomes" id="UP000015101"/>
    </source>
</evidence>
<feature type="transmembrane region" description="Helical" evidence="10">
    <location>
        <begin position="144"/>
        <end position="162"/>
    </location>
</feature>
<dbReference type="CTD" id="20217626"/>
<dbReference type="eggNOG" id="KOG2661">
    <property type="taxonomic scope" value="Eukaryota"/>
</dbReference>
<dbReference type="OMA" id="TFILGHE"/>
<evidence type="ECO:0000256" key="1">
    <source>
        <dbReference type="ARBA" id="ARBA00001947"/>
    </source>
</evidence>
<keyword evidence="4" id="KW-0378">Hydrolase</keyword>
<dbReference type="RefSeq" id="XP_009027715.1">
    <property type="nucleotide sequence ID" value="XM_009029467.1"/>
</dbReference>
<dbReference type="EMBL" id="KB097571">
    <property type="protein sequence ID" value="ESN94678.1"/>
    <property type="molecule type" value="Genomic_DNA"/>
</dbReference>
<dbReference type="GO" id="GO:0006515">
    <property type="term" value="P:protein quality control for misfolded or incompletely synthesized proteins"/>
    <property type="evidence" value="ECO:0000318"/>
    <property type="project" value="GO_Central"/>
</dbReference>
<dbReference type="OrthoDB" id="7464992at2759"/>
<dbReference type="GeneID" id="20217626"/>
<comment type="similarity">
    <text evidence="7">Belongs to the peptidase M48 family.</text>
</comment>
<dbReference type="HOGENOM" id="CLU_029002_6_0_1"/>
<feature type="transmembrane region" description="Helical" evidence="10">
    <location>
        <begin position="293"/>
        <end position="312"/>
    </location>
</feature>
<evidence type="ECO:0000256" key="10">
    <source>
        <dbReference type="SAM" id="Phobius"/>
    </source>
</evidence>
<evidence type="ECO:0000256" key="6">
    <source>
        <dbReference type="ARBA" id="ARBA00023049"/>
    </source>
</evidence>
<evidence type="ECO:0000313" key="13">
    <source>
        <dbReference type="EnsemblMetazoa" id="HelroP95830"/>
    </source>
</evidence>
<reference evidence="13" key="3">
    <citation type="submission" date="2015-06" db="UniProtKB">
        <authorList>
            <consortium name="EnsemblMetazoa"/>
        </authorList>
    </citation>
    <scope>IDENTIFICATION</scope>
</reference>
<dbReference type="Proteomes" id="UP000015101">
    <property type="component" value="Unassembled WGS sequence"/>
</dbReference>
<dbReference type="MEROPS" id="M48.017"/>
<dbReference type="InParanoid" id="T1G979"/>
<dbReference type="EMBL" id="AMQM01001710">
    <property type="status" value="NOT_ANNOTATED_CDS"/>
    <property type="molecule type" value="Genomic_DNA"/>
</dbReference>
<dbReference type="GO" id="GO:0004222">
    <property type="term" value="F:metalloendopeptidase activity"/>
    <property type="evidence" value="ECO:0000318"/>
    <property type="project" value="GO_Central"/>
</dbReference>
<evidence type="ECO:0000256" key="5">
    <source>
        <dbReference type="ARBA" id="ARBA00022833"/>
    </source>
</evidence>
<accession>T1G979</accession>
<dbReference type="KEGG" id="hro:HELRODRAFT_95830"/>
<dbReference type="GO" id="GO:0034982">
    <property type="term" value="P:mitochondrial protein processing"/>
    <property type="evidence" value="ECO:0000318"/>
    <property type="project" value="GO_Central"/>
</dbReference>
<evidence type="ECO:0000256" key="4">
    <source>
        <dbReference type="ARBA" id="ARBA00022801"/>
    </source>
</evidence>
<dbReference type="CDD" id="cd07331">
    <property type="entry name" value="M48C_Oma1_like"/>
    <property type="match status" value="1"/>
</dbReference>
<gene>
    <name evidence="13" type="primary">20217626</name>
    <name evidence="12" type="ORF">HELRODRAFT_95830</name>
</gene>
<evidence type="ECO:0000256" key="8">
    <source>
        <dbReference type="ARBA" id="ARBA00040360"/>
    </source>
</evidence>
<evidence type="ECO:0000259" key="11">
    <source>
        <dbReference type="Pfam" id="PF01435"/>
    </source>
</evidence>
<keyword evidence="10" id="KW-0472">Membrane</keyword>
<name>T1G979_HELRO</name>
<keyword evidence="6" id="KW-0482">Metalloprotease</keyword>
<dbReference type="STRING" id="6412.T1G979"/>
<evidence type="ECO:0000256" key="9">
    <source>
        <dbReference type="ARBA" id="ARBA00042978"/>
    </source>
</evidence>
<proteinExistence type="inferred from homology"/>
<keyword evidence="2" id="KW-0645">Protease</keyword>
<dbReference type="AlphaFoldDB" id="T1G979"/>
<dbReference type="EnsemblMetazoa" id="HelroT95830">
    <property type="protein sequence ID" value="HelroP95830"/>
    <property type="gene ID" value="HelroG95830"/>
</dbReference>